<evidence type="ECO:0000256" key="1">
    <source>
        <dbReference type="SAM" id="MobiDB-lite"/>
    </source>
</evidence>
<name>A0A830D7U3_9LAMI</name>
<evidence type="ECO:0000313" key="4">
    <source>
        <dbReference type="Proteomes" id="UP000653305"/>
    </source>
</evidence>
<evidence type="ECO:0000313" key="3">
    <source>
        <dbReference type="EMBL" id="GFQ04585.1"/>
    </source>
</evidence>
<dbReference type="InterPro" id="IPR013761">
    <property type="entry name" value="SAM/pointed_sf"/>
</dbReference>
<sequence>MDWFSWLSKTNLDPSLVYEYSLAFSQNKLEKDDISYFNHETLQSLGISIAKHRLEILKLATKQKSPHPMSKIPIAIARRFSKYLNKLIRREEYVDPSLVYRSCYSERWTNNKSVVDKSKKSSGEAFLLTNGSSILFPSARISSFSNPMMEESNSSFSRTTVRSGDGENWSSSTEEIKWDSMFKNLKPT</sequence>
<dbReference type="InterPro" id="IPR001660">
    <property type="entry name" value="SAM"/>
</dbReference>
<feature type="region of interest" description="Disordered" evidence="1">
    <location>
        <begin position="152"/>
        <end position="172"/>
    </location>
</feature>
<dbReference type="SUPFAM" id="SSF47769">
    <property type="entry name" value="SAM/Pointed domain"/>
    <property type="match status" value="1"/>
</dbReference>
<organism evidence="3 4">
    <name type="scientific">Phtheirospermum japonicum</name>
    <dbReference type="NCBI Taxonomy" id="374723"/>
    <lineage>
        <taxon>Eukaryota</taxon>
        <taxon>Viridiplantae</taxon>
        <taxon>Streptophyta</taxon>
        <taxon>Embryophyta</taxon>
        <taxon>Tracheophyta</taxon>
        <taxon>Spermatophyta</taxon>
        <taxon>Magnoliopsida</taxon>
        <taxon>eudicotyledons</taxon>
        <taxon>Gunneridae</taxon>
        <taxon>Pentapetalae</taxon>
        <taxon>asterids</taxon>
        <taxon>lamiids</taxon>
        <taxon>Lamiales</taxon>
        <taxon>Orobanchaceae</taxon>
        <taxon>Orobanchaceae incertae sedis</taxon>
        <taxon>Phtheirospermum</taxon>
    </lineage>
</organism>
<dbReference type="CDD" id="cd09487">
    <property type="entry name" value="SAM_superfamily"/>
    <property type="match status" value="1"/>
</dbReference>
<gene>
    <name evidence="3" type="ORF">PHJA_002602400</name>
</gene>
<dbReference type="OrthoDB" id="1887912at2759"/>
<dbReference type="Gene3D" id="1.10.150.50">
    <property type="entry name" value="Transcription Factor, Ets-1"/>
    <property type="match status" value="1"/>
</dbReference>
<dbReference type="Proteomes" id="UP000653305">
    <property type="component" value="Unassembled WGS sequence"/>
</dbReference>
<proteinExistence type="predicted"/>
<keyword evidence="4" id="KW-1185">Reference proteome</keyword>
<comment type="caution">
    <text evidence="3">The sequence shown here is derived from an EMBL/GenBank/DDBJ whole genome shotgun (WGS) entry which is preliminary data.</text>
</comment>
<dbReference type="PANTHER" id="PTHR33915:SF1">
    <property type="entry name" value="OS04G0644100 PROTEIN"/>
    <property type="match status" value="1"/>
</dbReference>
<accession>A0A830D7U3</accession>
<reference evidence="3" key="1">
    <citation type="submission" date="2020-07" db="EMBL/GenBank/DDBJ databases">
        <title>Ethylene signaling mediates host invasion by parasitic plants.</title>
        <authorList>
            <person name="Yoshida S."/>
        </authorList>
    </citation>
    <scope>NUCLEOTIDE SEQUENCE</scope>
    <source>
        <strain evidence="3">Okayama</strain>
    </source>
</reference>
<evidence type="ECO:0000259" key="2">
    <source>
        <dbReference type="Pfam" id="PF07647"/>
    </source>
</evidence>
<protein>
    <recommendedName>
        <fullName evidence="2">SAM domain-containing protein</fullName>
    </recommendedName>
</protein>
<feature type="domain" description="SAM" evidence="2">
    <location>
        <begin position="19"/>
        <end position="58"/>
    </location>
</feature>
<dbReference type="PANTHER" id="PTHR33915">
    <property type="entry name" value="OSJNBA0033G05.11 PROTEIN"/>
    <property type="match status" value="1"/>
</dbReference>
<dbReference type="AlphaFoldDB" id="A0A830D7U3"/>
<dbReference type="EMBL" id="BMAC01000957">
    <property type="protein sequence ID" value="GFQ04585.1"/>
    <property type="molecule type" value="Genomic_DNA"/>
</dbReference>
<dbReference type="Pfam" id="PF07647">
    <property type="entry name" value="SAM_2"/>
    <property type="match status" value="1"/>
</dbReference>